<evidence type="ECO:0000256" key="8">
    <source>
        <dbReference type="ARBA" id="ARBA00038436"/>
    </source>
</evidence>
<name>A0A4R3LWW7_9HYPH</name>
<keyword evidence="2 9" id="KW-0813">Transport</keyword>
<feature type="transmembrane region" description="Helical" evidence="9">
    <location>
        <begin position="12"/>
        <end position="32"/>
    </location>
</feature>
<dbReference type="InterPro" id="IPR007387">
    <property type="entry name" value="TRAP_DctQ"/>
</dbReference>
<evidence type="ECO:0000256" key="5">
    <source>
        <dbReference type="ARBA" id="ARBA00022692"/>
    </source>
</evidence>
<comment type="caution">
    <text evidence="11">The sequence shown here is derived from an EMBL/GenBank/DDBJ whole genome shotgun (WGS) entry which is preliminary data.</text>
</comment>
<comment type="function">
    <text evidence="9">Part of the tripartite ATP-independent periplasmic (TRAP) transport system.</text>
</comment>
<sequence>MRTLLDRLYGTALFLAAACLALIAILVGAQVLGRVYDMILKLFGHPAYGFIVEGLPEIAGYLLAGASLLALAGTFKSGAHIRVLMLLQAVPAGGRKAFEVLAHVIGLGLSGFATWSLLALTLESIRYKEVSYGLVPVPLALPQAVMTLGLAILTIAFLDELLHVLRTGRPSYSVSEDAVTLGKEG</sequence>
<dbReference type="Pfam" id="PF04290">
    <property type="entry name" value="DctQ"/>
    <property type="match status" value="1"/>
</dbReference>
<dbReference type="GO" id="GO:0015740">
    <property type="term" value="P:C4-dicarboxylate transport"/>
    <property type="evidence" value="ECO:0007669"/>
    <property type="project" value="TreeGrafter"/>
</dbReference>
<dbReference type="RefSeq" id="WP_132031201.1">
    <property type="nucleotide sequence ID" value="NZ_SMAI01000005.1"/>
</dbReference>
<dbReference type="PANTHER" id="PTHR35011">
    <property type="entry name" value="2,3-DIKETO-L-GULONATE TRAP TRANSPORTER SMALL PERMEASE PROTEIN YIAM"/>
    <property type="match status" value="1"/>
</dbReference>
<feature type="transmembrane region" description="Helical" evidence="9">
    <location>
        <begin position="100"/>
        <end position="120"/>
    </location>
</feature>
<keyword evidence="7 9" id="KW-0472">Membrane</keyword>
<organism evidence="11 12">
    <name type="scientific">Aquabacter spiritensis</name>
    <dbReference type="NCBI Taxonomy" id="933073"/>
    <lineage>
        <taxon>Bacteria</taxon>
        <taxon>Pseudomonadati</taxon>
        <taxon>Pseudomonadota</taxon>
        <taxon>Alphaproteobacteria</taxon>
        <taxon>Hyphomicrobiales</taxon>
        <taxon>Xanthobacteraceae</taxon>
        <taxon>Aquabacter</taxon>
    </lineage>
</organism>
<feature type="domain" description="Tripartite ATP-independent periplasmic transporters DctQ component" evidence="10">
    <location>
        <begin position="54"/>
        <end position="166"/>
    </location>
</feature>
<dbReference type="GO" id="GO:0022857">
    <property type="term" value="F:transmembrane transporter activity"/>
    <property type="evidence" value="ECO:0007669"/>
    <property type="project" value="UniProtKB-UniRule"/>
</dbReference>
<evidence type="ECO:0000259" key="10">
    <source>
        <dbReference type="Pfam" id="PF04290"/>
    </source>
</evidence>
<proteinExistence type="inferred from homology"/>
<dbReference type="GO" id="GO:0005886">
    <property type="term" value="C:plasma membrane"/>
    <property type="evidence" value="ECO:0007669"/>
    <property type="project" value="UniProtKB-SubCell"/>
</dbReference>
<evidence type="ECO:0000256" key="2">
    <source>
        <dbReference type="ARBA" id="ARBA00022448"/>
    </source>
</evidence>
<keyword evidence="4 9" id="KW-0997">Cell inner membrane</keyword>
<evidence type="ECO:0000256" key="1">
    <source>
        <dbReference type="ARBA" id="ARBA00004429"/>
    </source>
</evidence>
<comment type="similarity">
    <text evidence="8 9">Belongs to the TRAP transporter small permease family.</text>
</comment>
<evidence type="ECO:0000313" key="12">
    <source>
        <dbReference type="Proteomes" id="UP000294664"/>
    </source>
</evidence>
<dbReference type="PROSITE" id="PS51257">
    <property type="entry name" value="PROKAR_LIPOPROTEIN"/>
    <property type="match status" value="1"/>
</dbReference>
<dbReference type="PANTHER" id="PTHR35011:SF10">
    <property type="entry name" value="TRAP TRANSPORTER SMALL PERMEASE PROTEIN"/>
    <property type="match status" value="1"/>
</dbReference>
<evidence type="ECO:0000256" key="9">
    <source>
        <dbReference type="RuleBase" id="RU369079"/>
    </source>
</evidence>
<protein>
    <recommendedName>
        <fullName evidence="9">TRAP transporter small permease protein</fullName>
    </recommendedName>
</protein>
<accession>A0A4R3LWW7</accession>
<feature type="transmembrane region" description="Helical" evidence="9">
    <location>
        <begin position="58"/>
        <end position="79"/>
    </location>
</feature>
<keyword evidence="3" id="KW-1003">Cell membrane</keyword>
<evidence type="ECO:0000256" key="4">
    <source>
        <dbReference type="ARBA" id="ARBA00022519"/>
    </source>
</evidence>
<reference evidence="11 12" key="1">
    <citation type="submission" date="2019-03" db="EMBL/GenBank/DDBJ databases">
        <title>Genomic Encyclopedia of Type Strains, Phase IV (KMG-IV): sequencing the most valuable type-strain genomes for metagenomic binning, comparative biology and taxonomic classification.</title>
        <authorList>
            <person name="Goeker M."/>
        </authorList>
    </citation>
    <scope>NUCLEOTIDE SEQUENCE [LARGE SCALE GENOMIC DNA]</scope>
    <source>
        <strain evidence="11 12">DSM 9035</strain>
    </source>
</reference>
<dbReference type="Proteomes" id="UP000294664">
    <property type="component" value="Unassembled WGS sequence"/>
</dbReference>
<comment type="subcellular location">
    <subcellularLocation>
        <location evidence="1 9">Cell inner membrane</location>
        <topology evidence="1 9">Multi-pass membrane protein</topology>
    </subcellularLocation>
</comment>
<gene>
    <name evidence="11" type="ORF">EDC64_105155</name>
</gene>
<keyword evidence="5 9" id="KW-0812">Transmembrane</keyword>
<keyword evidence="12" id="KW-1185">Reference proteome</keyword>
<keyword evidence="6 9" id="KW-1133">Transmembrane helix</keyword>
<evidence type="ECO:0000256" key="3">
    <source>
        <dbReference type="ARBA" id="ARBA00022475"/>
    </source>
</evidence>
<evidence type="ECO:0000256" key="6">
    <source>
        <dbReference type="ARBA" id="ARBA00022989"/>
    </source>
</evidence>
<dbReference type="OrthoDB" id="9797534at2"/>
<comment type="subunit">
    <text evidence="9">The complex comprises the extracytoplasmic solute receptor protein and the two transmembrane proteins.</text>
</comment>
<feature type="transmembrane region" description="Helical" evidence="9">
    <location>
        <begin position="140"/>
        <end position="158"/>
    </location>
</feature>
<dbReference type="InterPro" id="IPR055348">
    <property type="entry name" value="DctQ"/>
</dbReference>
<dbReference type="AlphaFoldDB" id="A0A4R3LWW7"/>
<evidence type="ECO:0000256" key="7">
    <source>
        <dbReference type="ARBA" id="ARBA00023136"/>
    </source>
</evidence>
<dbReference type="EMBL" id="SMAI01000005">
    <property type="protein sequence ID" value="TCT05124.1"/>
    <property type="molecule type" value="Genomic_DNA"/>
</dbReference>
<evidence type="ECO:0000313" key="11">
    <source>
        <dbReference type="EMBL" id="TCT05124.1"/>
    </source>
</evidence>